<dbReference type="OrthoDB" id="74360at2759"/>
<dbReference type="PANTHER" id="PTHR43539">
    <property type="entry name" value="FLAVIN-BINDING MONOOXYGENASE-LIKE PROTEIN (AFU_ORTHOLOGUE AFUA_4G09220)"/>
    <property type="match status" value="1"/>
</dbReference>
<dbReference type="PRINTS" id="PR00419">
    <property type="entry name" value="ADXRDTASE"/>
</dbReference>
<dbReference type="InterPro" id="IPR036188">
    <property type="entry name" value="FAD/NAD-bd_sf"/>
</dbReference>
<dbReference type="InterPro" id="IPR050982">
    <property type="entry name" value="Auxin_biosynth/cation_transpt"/>
</dbReference>
<dbReference type="PANTHER" id="PTHR43539:SF68">
    <property type="entry name" value="FLAVIN-BINDING MONOOXYGENASE-LIKE PROTEIN (AFU_ORTHOLOGUE AFUA_4G09220)"/>
    <property type="match status" value="1"/>
</dbReference>
<dbReference type="HOGENOM" id="CLU_015676_1_0_1"/>
<evidence type="ECO:0000313" key="5">
    <source>
        <dbReference type="Proteomes" id="UP000053257"/>
    </source>
</evidence>
<name>A0A0C3S116_PHLG1</name>
<dbReference type="GO" id="GO:0050660">
    <property type="term" value="F:flavin adenine dinucleotide binding"/>
    <property type="evidence" value="ECO:0007669"/>
    <property type="project" value="InterPro"/>
</dbReference>
<dbReference type="STRING" id="745531.A0A0C3S116"/>
<evidence type="ECO:0000313" key="4">
    <source>
        <dbReference type="EMBL" id="KIP02787.1"/>
    </source>
</evidence>
<evidence type="ECO:0000256" key="1">
    <source>
        <dbReference type="ARBA" id="ARBA00022630"/>
    </source>
</evidence>
<dbReference type="SUPFAM" id="SSF51905">
    <property type="entry name" value="FAD/NAD(P)-binding domain"/>
    <property type="match status" value="1"/>
</dbReference>
<dbReference type="Proteomes" id="UP000053257">
    <property type="component" value="Unassembled WGS sequence"/>
</dbReference>
<organism evidence="4 5">
    <name type="scientific">Phlebiopsis gigantea (strain 11061_1 CR5-6)</name>
    <name type="common">White-rot fungus</name>
    <name type="synonym">Peniophora gigantea</name>
    <dbReference type="NCBI Taxonomy" id="745531"/>
    <lineage>
        <taxon>Eukaryota</taxon>
        <taxon>Fungi</taxon>
        <taxon>Dikarya</taxon>
        <taxon>Basidiomycota</taxon>
        <taxon>Agaricomycotina</taxon>
        <taxon>Agaricomycetes</taxon>
        <taxon>Polyporales</taxon>
        <taxon>Phanerochaetaceae</taxon>
        <taxon>Phlebiopsis</taxon>
    </lineage>
</organism>
<dbReference type="GO" id="GO:0004499">
    <property type="term" value="F:N,N-dimethylaniline monooxygenase activity"/>
    <property type="evidence" value="ECO:0007669"/>
    <property type="project" value="InterPro"/>
</dbReference>
<evidence type="ECO:0000256" key="3">
    <source>
        <dbReference type="ARBA" id="ARBA00023002"/>
    </source>
</evidence>
<proteinExistence type="predicted"/>
<protein>
    <recommendedName>
        <fullName evidence="6">FAD/NAD(P)-binding domain-containing protein</fullName>
    </recommendedName>
</protein>
<gene>
    <name evidence="4" type="ORF">PHLGIDRAFT_122156</name>
</gene>
<evidence type="ECO:0008006" key="6">
    <source>
        <dbReference type="Google" id="ProtNLM"/>
    </source>
</evidence>
<sequence length="582" mass="64647">MNKSSPPCAASISQHWLQRFGSALADHNADAVARTFLPRGWLRDSLTFTWNNRSLNGRANIASYLTDTLATTRICNVCPSEDPAFTPAYRAGPPETVEFGFTYETAVARGKGFVRLVCADEDWLALTASTIVTDLNGHEEAPLHDWEDETGERTWGELQAELRAQVESYPKVLIVGAGQNGLQVAARFRQMRIPTLLIERNGRIGDNWRKRYNSLALHTPKDHHQLLYQPFPSNWPYYTPRDKLADWLEFYATNQNLVYWNKSTLSCRPTYDTVRRRWSVTIQRGTSTVHIEPAHIVMATGVLGAPYVPTFAQRELFRGHVLHAAEYVDAAAFAGARVVVVGAGNSAHDICRDLVWAKAASVTMVQRSATCVSSRENTGKRSNQLWAHDVPVAVGDLKFASTPLGFIKQSMIARQAEQWEAERELHEKLRRGGLKLTLGPEGAGQFIMVWERLGGYWQDNGGGELIGSGRIRIKQGVQPVSYSSDGLVFEDGSELPADVIILSTGYVKMDEINKKIFGPELMGATGPVHGLDEEGEINGVYRPTGHPGLWFAGGDFYCSRFLSKQLAMLVVADELGLIERRA</sequence>
<keyword evidence="2" id="KW-0274">FAD</keyword>
<dbReference type="InterPro" id="IPR020946">
    <property type="entry name" value="Flavin_mOase-like"/>
</dbReference>
<reference evidence="4 5" key="1">
    <citation type="journal article" date="2014" name="PLoS Genet.">
        <title>Analysis of the Phlebiopsis gigantea genome, transcriptome and secretome provides insight into its pioneer colonization strategies of wood.</title>
        <authorList>
            <person name="Hori C."/>
            <person name="Ishida T."/>
            <person name="Igarashi K."/>
            <person name="Samejima M."/>
            <person name="Suzuki H."/>
            <person name="Master E."/>
            <person name="Ferreira P."/>
            <person name="Ruiz-Duenas F.J."/>
            <person name="Held B."/>
            <person name="Canessa P."/>
            <person name="Larrondo L.F."/>
            <person name="Schmoll M."/>
            <person name="Druzhinina I.S."/>
            <person name="Kubicek C.P."/>
            <person name="Gaskell J.A."/>
            <person name="Kersten P."/>
            <person name="St John F."/>
            <person name="Glasner J."/>
            <person name="Sabat G."/>
            <person name="Splinter BonDurant S."/>
            <person name="Syed K."/>
            <person name="Yadav J."/>
            <person name="Mgbeahuruike A.C."/>
            <person name="Kovalchuk A."/>
            <person name="Asiegbu F.O."/>
            <person name="Lackner G."/>
            <person name="Hoffmeister D."/>
            <person name="Rencoret J."/>
            <person name="Gutierrez A."/>
            <person name="Sun H."/>
            <person name="Lindquist E."/>
            <person name="Barry K."/>
            <person name="Riley R."/>
            <person name="Grigoriev I.V."/>
            <person name="Henrissat B."/>
            <person name="Kues U."/>
            <person name="Berka R.M."/>
            <person name="Martinez A.T."/>
            <person name="Covert S.F."/>
            <person name="Blanchette R.A."/>
            <person name="Cullen D."/>
        </authorList>
    </citation>
    <scope>NUCLEOTIDE SEQUENCE [LARGE SCALE GENOMIC DNA]</scope>
    <source>
        <strain evidence="4 5">11061_1 CR5-6</strain>
    </source>
</reference>
<keyword evidence="3" id="KW-0560">Oxidoreductase</keyword>
<dbReference type="GO" id="GO:0050661">
    <property type="term" value="F:NADP binding"/>
    <property type="evidence" value="ECO:0007669"/>
    <property type="project" value="InterPro"/>
</dbReference>
<dbReference type="EMBL" id="KN840653">
    <property type="protein sequence ID" value="KIP02787.1"/>
    <property type="molecule type" value="Genomic_DNA"/>
</dbReference>
<accession>A0A0C3S116</accession>
<keyword evidence="5" id="KW-1185">Reference proteome</keyword>
<dbReference type="Pfam" id="PF00743">
    <property type="entry name" value="FMO-like"/>
    <property type="match status" value="1"/>
</dbReference>
<evidence type="ECO:0000256" key="2">
    <source>
        <dbReference type="ARBA" id="ARBA00022827"/>
    </source>
</evidence>
<dbReference type="AlphaFoldDB" id="A0A0C3S116"/>
<keyword evidence="1" id="KW-0285">Flavoprotein</keyword>
<dbReference type="Gene3D" id="3.50.50.60">
    <property type="entry name" value="FAD/NAD(P)-binding domain"/>
    <property type="match status" value="1"/>
</dbReference>